<name>A0ABX8X9T1_SHEPU</name>
<dbReference type="EMBL" id="CP080635">
    <property type="protein sequence ID" value="QYX72246.1"/>
    <property type="molecule type" value="Genomic_DNA"/>
</dbReference>
<organism evidence="1 2">
    <name type="scientific">Shewanella putrefaciens</name>
    <name type="common">Pseudomonas putrefaciens</name>
    <dbReference type="NCBI Taxonomy" id="24"/>
    <lineage>
        <taxon>Bacteria</taxon>
        <taxon>Pseudomonadati</taxon>
        <taxon>Pseudomonadota</taxon>
        <taxon>Gammaproteobacteria</taxon>
        <taxon>Alteromonadales</taxon>
        <taxon>Shewanellaceae</taxon>
        <taxon>Shewanella</taxon>
    </lineage>
</organism>
<sequence length="138" mass="15887">MLTILLLVVATLMLFGLSTLKSRKKQRKYRSKTTSYTAEKVPIIQEHRFHSVSIVSNGSGCEKVNALSGKRFLSKEAPELPMEECTQASCQCRYQHHQDRRQVGHDRRVDYGVTRELYGAFGEQNRRDNPRGRRVTDC</sequence>
<dbReference type="RefSeq" id="WP_011788094.1">
    <property type="nucleotide sequence ID" value="NZ_BMPK01000001.1"/>
</dbReference>
<evidence type="ECO:0000313" key="2">
    <source>
        <dbReference type="Proteomes" id="UP000827084"/>
    </source>
</evidence>
<keyword evidence="2" id="KW-1185">Reference proteome</keyword>
<accession>A0ABX8X9T1</accession>
<evidence type="ECO:0000313" key="1">
    <source>
        <dbReference type="EMBL" id="QYX72246.1"/>
    </source>
</evidence>
<gene>
    <name evidence="1" type="ORF">K3G22_16095</name>
</gene>
<reference evidence="1 2" key="1">
    <citation type="submission" date="2021-08" db="EMBL/GenBank/DDBJ databases">
        <title>Shewanella putrefaciens YZ-J, complete genome.</title>
        <authorList>
            <person name="Yi Z."/>
        </authorList>
    </citation>
    <scope>NUCLEOTIDE SEQUENCE [LARGE SCALE GENOMIC DNA]</scope>
    <source>
        <strain evidence="1 2">YZ-J</strain>
    </source>
</reference>
<dbReference type="Proteomes" id="UP000827084">
    <property type="component" value="Chromosome"/>
</dbReference>
<dbReference type="GeneID" id="67444813"/>
<proteinExistence type="predicted"/>
<protein>
    <submittedName>
        <fullName evidence="1">Uncharacterized protein</fullName>
    </submittedName>
</protein>